<feature type="site" description="Important for autoinhibition of adenylyltransferase activity" evidence="3">
    <location>
        <position position="42"/>
    </location>
</feature>
<comment type="caution">
    <text evidence="5">The sequence shown here is derived from an EMBL/GenBank/DDBJ whole genome shotgun (WGS) entry which is preliminary data.</text>
</comment>
<keyword evidence="2" id="KW-0067">ATP-binding</keyword>
<proteinExistence type="predicted"/>
<sequence>MIKEIDRKKKILDNNRPFNEAAVKNLKQYFDVELTYNSNAIEGNTLTITETKVILEDGITIGKGKTLKEHLEVINHKEAIDYIEDIVNRNIDINQNVIKDFNYIILKSINNENAGRYRSVNVLTSGSNHKPPEHFLVPQEMEDLIKWYDENKNKLHPVILAAEFHHKFTFIHPFTDGNGRCGRLLMNLILMRNGYPITVIRMEDRNEYMSALEKASVENDLEDFINIIAEAVNRSLDKYLYILG</sequence>
<accession>A0A7Y0HR07</accession>
<feature type="binding site" evidence="2">
    <location>
        <begin position="176"/>
        <end position="183"/>
    </location>
    <ligand>
        <name>ATP</name>
        <dbReference type="ChEBI" id="CHEBI:30616"/>
    </ligand>
</feature>
<dbReference type="PROSITE" id="PS51459">
    <property type="entry name" value="FIDO"/>
    <property type="match status" value="1"/>
</dbReference>
<gene>
    <name evidence="5" type="ORF">HBE96_17165</name>
</gene>
<keyword evidence="2" id="KW-0547">Nucleotide-binding</keyword>
<evidence type="ECO:0000256" key="3">
    <source>
        <dbReference type="PIRSR" id="PIRSR640198-3"/>
    </source>
</evidence>
<dbReference type="AlphaFoldDB" id="A0A7Y0HR07"/>
<evidence type="ECO:0000313" key="6">
    <source>
        <dbReference type="Proteomes" id="UP000537131"/>
    </source>
</evidence>
<dbReference type="GO" id="GO:0005524">
    <property type="term" value="F:ATP binding"/>
    <property type="evidence" value="ECO:0007669"/>
    <property type="project" value="UniProtKB-KW"/>
</dbReference>
<dbReference type="InterPro" id="IPR040198">
    <property type="entry name" value="Fido_containing"/>
</dbReference>
<organism evidence="5 6">
    <name type="scientific">Clostridium muellerianum</name>
    <dbReference type="NCBI Taxonomy" id="2716538"/>
    <lineage>
        <taxon>Bacteria</taxon>
        <taxon>Bacillati</taxon>
        <taxon>Bacillota</taxon>
        <taxon>Clostridia</taxon>
        <taxon>Eubacteriales</taxon>
        <taxon>Clostridiaceae</taxon>
        <taxon>Clostridium</taxon>
    </lineage>
</organism>
<dbReference type="SUPFAM" id="SSF140931">
    <property type="entry name" value="Fic-like"/>
    <property type="match status" value="1"/>
</dbReference>
<dbReference type="InterPro" id="IPR003812">
    <property type="entry name" value="Fido"/>
</dbReference>
<evidence type="ECO:0000256" key="2">
    <source>
        <dbReference type="PIRSR" id="PIRSR640198-2"/>
    </source>
</evidence>
<dbReference type="Proteomes" id="UP000537131">
    <property type="component" value="Unassembled WGS sequence"/>
</dbReference>
<feature type="domain" description="Fido" evidence="4">
    <location>
        <begin position="93"/>
        <end position="230"/>
    </location>
</feature>
<protein>
    <submittedName>
        <fullName evidence="5">Fic family protein</fullName>
    </submittedName>
</protein>
<dbReference type="Pfam" id="PF02661">
    <property type="entry name" value="Fic"/>
    <property type="match status" value="1"/>
</dbReference>
<reference evidence="5 6" key="2">
    <citation type="submission" date="2020-06" db="EMBL/GenBank/DDBJ databases">
        <title>Complete Genome Sequence of Clostridium muelleri sp. nov. P21T, an Acid-Alcohol Producing Acetogen Isolated from Old Hay.</title>
        <authorList>
            <person name="Duncan K.E."/>
            <person name="Tanner R.S."/>
        </authorList>
    </citation>
    <scope>NUCLEOTIDE SEQUENCE [LARGE SCALE GENOMIC DNA]</scope>
    <source>
        <strain evidence="5 6">P21</strain>
    </source>
</reference>
<reference evidence="5 6" key="1">
    <citation type="submission" date="2020-04" db="EMBL/GenBank/DDBJ databases">
        <authorList>
            <person name="Doyle D.A."/>
        </authorList>
    </citation>
    <scope>NUCLEOTIDE SEQUENCE [LARGE SCALE GENOMIC DNA]</scope>
    <source>
        <strain evidence="5 6">P21</strain>
    </source>
</reference>
<evidence type="ECO:0000259" key="4">
    <source>
        <dbReference type="PROSITE" id="PS51459"/>
    </source>
</evidence>
<dbReference type="EMBL" id="JABBNI010000036">
    <property type="protein sequence ID" value="NMM64353.1"/>
    <property type="molecule type" value="Genomic_DNA"/>
</dbReference>
<dbReference type="PANTHER" id="PTHR13504">
    <property type="entry name" value="FIDO DOMAIN-CONTAINING PROTEIN DDB_G0283145"/>
    <property type="match status" value="1"/>
</dbReference>
<dbReference type="PANTHER" id="PTHR13504:SF38">
    <property type="entry name" value="FIDO DOMAIN-CONTAINING PROTEIN"/>
    <property type="match status" value="1"/>
</dbReference>
<feature type="active site" evidence="1">
    <location>
        <position position="172"/>
    </location>
</feature>
<dbReference type="Gene3D" id="1.10.3290.10">
    <property type="entry name" value="Fido-like domain"/>
    <property type="match status" value="1"/>
</dbReference>
<evidence type="ECO:0000256" key="1">
    <source>
        <dbReference type="PIRSR" id="PIRSR640198-1"/>
    </source>
</evidence>
<evidence type="ECO:0000313" key="5">
    <source>
        <dbReference type="EMBL" id="NMM64353.1"/>
    </source>
</evidence>
<dbReference type="InterPro" id="IPR036597">
    <property type="entry name" value="Fido-like_dom_sf"/>
</dbReference>
<dbReference type="RefSeq" id="WP_169298936.1">
    <property type="nucleotide sequence ID" value="NZ_JABBNI010000036.1"/>
</dbReference>
<name>A0A7Y0HR07_9CLOT</name>
<keyword evidence="6" id="KW-1185">Reference proteome</keyword>